<dbReference type="EMBL" id="VCJR02000002">
    <property type="protein sequence ID" value="NHK28416.1"/>
    <property type="molecule type" value="Genomic_DNA"/>
</dbReference>
<keyword evidence="2" id="KW-1003">Cell membrane</keyword>
<evidence type="ECO:0000256" key="6">
    <source>
        <dbReference type="ARBA" id="ARBA00023136"/>
    </source>
</evidence>
<feature type="transmembrane region" description="Helical" evidence="8">
    <location>
        <begin position="377"/>
        <end position="396"/>
    </location>
</feature>
<organism evidence="9 11">
    <name type="scientific">Aquisalinus luteolus</name>
    <dbReference type="NCBI Taxonomy" id="1566827"/>
    <lineage>
        <taxon>Bacteria</taxon>
        <taxon>Pseudomonadati</taxon>
        <taxon>Pseudomonadota</taxon>
        <taxon>Alphaproteobacteria</taxon>
        <taxon>Parvularculales</taxon>
        <taxon>Parvularculaceae</taxon>
        <taxon>Aquisalinus</taxon>
    </lineage>
</organism>
<evidence type="ECO:0000256" key="1">
    <source>
        <dbReference type="ARBA" id="ARBA00004651"/>
    </source>
</evidence>
<dbReference type="RefSeq" id="WP_155140406.1">
    <property type="nucleotide sequence ID" value="NZ_BMGZ01000002.1"/>
</dbReference>
<evidence type="ECO:0000256" key="3">
    <source>
        <dbReference type="ARBA" id="ARBA00022679"/>
    </source>
</evidence>
<evidence type="ECO:0000313" key="10">
    <source>
        <dbReference type="EMBL" id="NHK28416.1"/>
    </source>
</evidence>
<evidence type="ECO:0000256" key="2">
    <source>
        <dbReference type="ARBA" id="ARBA00022475"/>
    </source>
</evidence>
<keyword evidence="6 8" id="KW-0472">Membrane</keyword>
<feature type="transmembrane region" description="Helical" evidence="8">
    <location>
        <begin position="312"/>
        <end position="341"/>
    </location>
</feature>
<keyword evidence="4 8" id="KW-0812">Transmembrane</keyword>
<dbReference type="Proteomes" id="UP000818603">
    <property type="component" value="Unassembled WGS sequence"/>
</dbReference>
<dbReference type="GO" id="GO:0016758">
    <property type="term" value="F:hexosyltransferase activity"/>
    <property type="evidence" value="ECO:0007669"/>
    <property type="project" value="InterPro"/>
</dbReference>
<evidence type="ECO:0000313" key="11">
    <source>
        <dbReference type="Proteomes" id="UP000621856"/>
    </source>
</evidence>
<dbReference type="GO" id="GO:0005886">
    <property type="term" value="C:plasma membrane"/>
    <property type="evidence" value="ECO:0007669"/>
    <property type="project" value="UniProtKB-SubCell"/>
</dbReference>
<feature type="transmembrane region" description="Helical" evidence="8">
    <location>
        <begin position="107"/>
        <end position="136"/>
    </location>
</feature>
<dbReference type="AlphaFoldDB" id="A0A8J3A4A9"/>
<evidence type="ECO:0000313" key="9">
    <source>
        <dbReference type="EMBL" id="GGH98408.1"/>
    </source>
</evidence>
<feature type="transmembrane region" description="Helical" evidence="8">
    <location>
        <begin position="218"/>
        <end position="238"/>
    </location>
</feature>
<evidence type="ECO:0000313" key="12">
    <source>
        <dbReference type="Proteomes" id="UP000818603"/>
    </source>
</evidence>
<keyword evidence="12" id="KW-1185">Reference proteome</keyword>
<dbReference type="Pfam" id="PF09594">
    <property type="entry name" value="GT87"/>
    <property type="match status" value="1"/>
</dbReference>
<protein>
    <submittedName>
        <fullName evidence="10">DUF2029 domain-containing protein</fullName>
    </submittedName>
</protein>
<feature type="transmembrane region" description="Helical" evidence="8">
    <location>
        <begin position="21"/>
        <end position="42"/>
    </location>
</feature>
<comment type="subcellular location">
    <subcellularLocation>
        <location evidence="1">Cell membrane</location>
        <topology evidence="1">Multi-pass membrane protein</topology>
    </subcellularLocation>
</comment>
<evidence type="ECO:0000256" key="8">
    <source>
        <dbReference type="SAM" id="Phobius"/>
    </source>
</evidence>
<feature type="transmembrane region" description="Helical" evidence="8">
    <location>
        <begin position="187"/>
        <end position="211"/>
    </location>
</feature>
<name>A0A8J3A4A9_9PROT</name>
<dbReference type="Proteomes" id="UP000621856">
    <property type="component" value="Unassembled WGS sequence"/>
</dbReference>
<keyword evidence="5 8" id="KW-1133">Transmembrane helix</keyword>
<comment type="caution">
    <text evidence="9">The sequence shown here is derived from an EMBL/GenBank/DDBJ whole genome shotgun (WGS) entry which is preliminary data.</text>
</comment>
<evidence type="ECO:0000256" key="5">
    <source>
        <dbReference type="ARBA" id="ARBA00022989"/>
    </source>
</evidence>
<evidence type="ECO:0000256" key="7">
    <source>
        <dbReference type="ARBA" id="ARBA00024033"/>
    </source>
</evidence>
<comment type="similarity">
    <text evidence="7">Belongs to the glycosyltransferase 87 family.</text>
</comment>
<evidence type="ECO:0000256" key="4">
    <source>
        <dbReference type="ARBA" id="ARBA00022692"/>
    </source>
</evidence>
<reference evidence="9" key="3">
    <citation type="submission" date="2020-09" db="EMBL/GenBank/DDBJ databases">
        <authorList>
            <person name="Sun Q."/>
            <person name="Zhou Y."/>
        </authorList>
    </citation>
    <scope>NUCLEOTIDE SEQUENCE</scope>
    <source>
        <strain evidence="9">CGMCC 1.14984</strain>
    </source>
</reference>
<dbReference type="EMBL" id="BMGZ01000002">
    <property type="protein sequence ID" value="GGH98408.1"/>
    <property type="molecule type" value="Genomic_DNA"/>
</dbReference>
<keyword evidence="3" id="KW-0808">Transferase</keyword>
<dbReference type="InterPro" id="IPR018584">
    <property type="entry name" value="GT87"/>
</dbReference>
<reference evidence="9" key="1">
    <citation type="journal article" date="2014" name="Int. J. Syst. Evol. Microbiol.">
        <title>Complete genome sequence of Corynebacterium casei LMG S-19264T (=DSM 44701T), isolated from a smear-ripened cheese.</title>
        <authorList>
            <consortium name="US DOE Joint Genome Institute (JGI-PGF)"/>
            <person name="Walter F."/>
            <person name="Albersmeier A."/>
            <person name="Kalinowski J."/>
            <person name="Ruckert C."/>
        </authorList>
    </citation>
    <scope>NUCLEOTIDE SEQUENCE</scope>
    <source>
        <strain evidence="9">CGMCC 1.14984</strain>
    </source>
</reference>
<gene>
    <name evidence="10" type="ORF">FF098_010910</name>
    <name evidence="9" type="ORF">GCM10011355_21930</name>
</gene>
<reference evidence="10 12" key="2">
    <citation type="submission" date="2020-02" db="EMBL/GenBank/DDBJ databases">
        <title>Genome sequence of Parvularcula flava strain NH6-79.</title>
        <authorList>
            <person name="Abdul Karim M.H."/>
            <person name="Lam M.Q."/>
            <person name="Chen S.J."/>
            <person name="Yahya A."/>
            <person name="Shahir S."/>
            <person name="Shamsir M.S."/>
            <person name="Chong C.S."/>
        </authorList>
    </citation>
    <scope>NUCLEOTIDE SEQUENCE [LARGE SCALE GENOMIC DNA]</scope>
    <source>
        <strain evidence="10 12">NH6-79</strain>
    </source>
</reference>
<sequence>MYSRIKNIPAPEGTLVATPQRVFLVSLVMLAVSYAVYAQAIFASDQLNLPQGPPVGGDFVAFWGSARAVLDGLAADIYQPAAYEAYLMENAMPRERFGLTWQYPPTYYFFILPLALLPFMPGYLLWTGGTFAMFLATMRGSLKLPWTGVLLIAAIPVCFNAVITGQNGFLTATLLVVAAAMPDKRPILAGICAGLLTFKPQLGVLLPFAYLAGGCWRAFFTAGVTAVLLFAASVGAFGWETWEAFLHGIAGVGDGVSRSIYPLQKMPTVFAALAKSGVPREAAMALQLVSLIAAIGLVSWTWRRIRDTEMRAAILCACVFLCTPYAYYYEMTILVFPAVVLVRRAMQSGLMKLEEAGLIALWALPIFLPGLSKYAGAQLWLATVLILLALLIRRALPELMPEARQAGNVTA</sequence>
<feature type="transmembrane region" description="Helical" evidence="8">
    <location>
        <begin position="148"/>
        <end position="181"/>
    </location>
</feature>
<feature type="transmembrane region" description="Helical" evidence="8">
    <location>
        <begin position="282"/>
        <end position="300"/>
    </location>
</feature>
<accession>A0A8J3A4A9</accession>
<proteinExistence type="inferred from homology"/>